<dbReference type="STRING" id="103827.A0A0N5D5L5"/>
<proteinExistence type="predicted"/>
<dbReference type="PANTHER" id="PTHR15463">
    <property type="entry name" value="AP1 GAMMA SUBUNIT BINDING PROTEIN 1"/>
    <property type="match status" value="1"/>
</dbReference>
<evidence type="ECO:0000313" key="3">
    <source>
        <dbReference type="Proteomes" id="UP000276776"/>
    </source>
</evidence>
<reference evidence="4" key="1">
    <citation type="submission" date="2016-04" db="UniProtKB">
        <authorList>
            <consortium name="WormBaseParasite"/>
        </authorList>
    </citation>
    <scope>IDENTIFICATION</scope>
</reference>
<dbReference type="GO" id="GO:0030130">
    <property type="term" value="C:clathrin coat of trans-Golgi network vesicle"/>
    <property type="evidence" value="ECO:0007669"/>
    <property type="project" value="TreeGrafter"/>
</dbReference>
<sequence>MAVAVMANVQGGNNMFRTGNGAGFLIQNGGVVPPSLLQESRVPRFYIDAIAKCGAPNPSQLPCTALVYNLMVTSRLPRVILGNIWSLVNRTVPGQLTRQEFFSCLALIALIQKGQPLSALSTMSTLPIPHLQACASFSQFLSSGDSCKEQKPSVDCFAVPSNSPLSIPTTSSAISLLSDINFFLPVSTSPDLAQSISVKLIPTSQSYPLISNSEMPHADATEGNTKVFGADLSQFLENTISSSNQVLSSNAQQTADTSSEEFVLLSEFSNNTTISTKSDPLSLHSEMRNTSYVNVSTRSLGRTLEPIRKIYVIKEEYLSVWQRCIEEAHKLLSSANTLLLDSETASVSEVAQTDRGARYFHALYEIYEVTVRIREGRMSKLVKHKKLFEDIDRIWARLKVFAEKTNDDRNESTKTTGNHPFCDICLSYVLPDSHLEFTGSIYHKQCANLWINRVNSLLPKVKN</sequence>
<organism evidence="4">
    <name type="scientific">Thelazia callipaeda</name>
    <name type="common">Oriental eyeworm</name>
    <name type="synonym">Parasitic nematode</name>
    <dbReference type="NCBI Taxonomy" id="103827"/>
    <lineage>
        <taxon>Eukaryota</taxon>
        <taxon>Metazoa</taxon>
        <taxon>Ecdysozoa</taxon>
        <taxon>Nematoda</taxon>
        <taxon>Chromadorea</taxon>
        <taxon>Rhabditida</taxon>
        <taxon>Spirurina</taxon>
        <taxon>Spiruromorpha</taxon>
        <taxon>Thelazioidea</taxon>
        <taxon>Thelaziidae</taxon>
        <taxon>Thelazia</taxon>
    </lineage>
</organism>
<feature type="domain" description="EH" evidence="1">
    <location>
        <begin position="38"/>
        <end position="129"/>
    </location>
</feature>
<name>A0A0N5D5L5_THECL</name>
<dbReference type="EMBL" id="UYYF01004610">
    <property type="protein sequence ID" value="VDN05833.1"/>
    <property type="molecule type" value="Genomic_DNA"/>
</dbReference>
<dbReference type="InterPro" id="IPR011992">
    <property type="entry name" value="EF-hand-dom_pair"/>
</dbReference>
<accession>A0A0N5D5L5</accession>
<evidence type="ECO:0000259" key="1">
    <source>
        <dbReference type="PROSITE" id="PS50031"/>
    </source>
</evidence>
<dbReference type="InterPro" id="IPR000261">
    <property type="entry name" value="EH_dom"/>
</dbReference>
<dbReference type="InterPro" id="IPR039656">
    <property type="entry name" value="SYNRG"/>
</dbReference>
<gene>
    <name evidence="2" type="ORF">TCLT_LOCUS8289</name>
</gene>
<dbReference type="Gene3D" id="1.10.238.10">
    <property type="entry name" value="EF-hand"/>
    <property type="match status" value="1"/>
</dbReference>
<dbReference type="PANTHER" id="PTHR15463:SF2">
    <property type="entry name" value="SYNERGIN GAMMA"/>
    <property type="match status" value="1"/>
</dbReference>
<dbReference type="SUPFAM" id="SSF47473">
    <property type="entry name" value="EF-hand"/>
    <property type="match status" value="1"/>
</dbReference>
<dbReference type="Proteomes" id="UP000276776">
    <property type="component" value="Unassembled WGS sequence"/>
</dbReference>
<dbReference type="Pfam" id="PF25999">
    <property type="entry name" value="SYNRG_C"/>
    <property type="match status" value="1"/>
</dbReference>
<dbReference type="OrthoDB" id="524326at2759"/>
<dbReference type="AlphaFoldDB" id="A0A0N5D5L5"/>
<dbReference type="OMA" id="IWARLEY"/>
<dbReference type="WBParaSite" id="TCLT_0000830001-mRNA-1">
    <property type="protein sequence ID" value="TCLT_0000830001-mRNA-1"/>
    <property type="gene ID" value="TCLT_0000830001"/>
</dbReference>
<evidence type="ECO:0000313" key="4">
    <source>
        <dbReference type="WBParaSite" id="TCLT_0000830001-mRNA-1"/>
    </source>
</evidence>
<protein>
    <submittedName>
        <fullName evidence="4">EH domain-containing protein</fullName>
    </submittedName>
</protein>
<reference evidence="2 3" key="2">
    <citation type="submission" date="2018-11" db="EMBL/GenBank/DDBJ databases">
        <authorList>
            <consortium name="Pathogen Informatics"/>
        </authorList>
    </citation>
    <scope>NUCLEOTIDE SEQUENCE [LARGE SCALE GENOMIC DNA]</scope>
</reference>
<dbReference type="PROSITE" id="PS50031">
    <property type="entry name" value="EH"/>
    <property type="match status" value="1"/>
</dbReference>
<keyword evidence="3" id="KW-1185">Reference proteome</keyword>
<evidence type="ECO:0000313" key="2">
    <source>
        <dbReference type="EMBL" id="VDN05833.1"/>
    </source>
</evidence>
<dbReference type="InterPro" id="IPR059024">
    <property type="entry name" value="SYNRG_C"/>
</dbReference>